<proteinExistence type="predicted"/>
<sequence>MKDAKNAIVFSDLTKHEWSEYLDALSQGKTLLMSFENGEKMKNSIEKGYIDALQANLEIVEEGSNLGVCGCGKTANTKALVWRD</sequence>
<evidence type="ECO:0000313" key="2">
    <source>
        <dbReference type="Proteomes" id="UP000323144"/>
    </source>
</evidence>
<accession>A0A5B9Y3I6</accession>
<dbReference type="RefSeq" id="WP_166507749.1">
    <property type="nucleotide sequence ID" value="NZ_CP043026.1"/>
</dbReference>
<gene>
    <name evidence="1" type="ORF">SCHIN_v1c01570</name>
</gene>
<organism evidence="1 2">
    <name type="scientific">Spiroplasma chinense</name>
    <dbReference type="NCBI Taxonomy" id="216932"/>
    <lineage>
        <taxon>Bacteria</taxon>
        <taxon>Bacillati</taxon>
        <taxon>Mycoplasmatota</taxon>
        <taxon>Mollicutes</taxon>
        <taxon>Entomoplasmatales</taxon>
        <taxon>Spiroplasmataceae</taxon>
        <taxon>Spiroplasma</taxon>
    </lineage>
</organism>
<dbReference type="AlphaFoldDB" id="A0A5B9Y3I6"/>
<dbReference type="Proteomes" id="UP000323144">
    <property type="component" value="Chromosome"/>
</dbReference>
<reference evidence="1 2" key="1">
    <citation type="submission" date="2019-08" db="EMBL/GenBank/DDBJ databases">
        <title>Complete genome sequence of Spiroplasma chinense CCH (DSM 19755).</title>
        <authorList>
            <person name="Shen H.-Y."/>
            <person name="Lin Y.-C."/>
            <person name="Chou L."/>
            <person name="Kuo C.-H."/>
        </authorList>
    </citation>
    <scope>NUCLEOTIDE SEQUENCE [LARGE SCALE GENOMIC DNA]</scope>
    <source>
        <strain evidence="1 2">CCH</strain>
    </source>
</reference>
<dbReference type="KEGG" id="schi:SCHIN_v1c01570"/>
<name>A0A5B9Y3I6_9MOLU</name>
<protein>
    <submittedName>
        <fullName evidence="1">Uncharacterized protein</fullName>
    </submittedName>
</protein>
<dbReference type="EMBL" id="CP043026">
    <property type="protein sequence ID" value="QEH61355.1"/>
    <property type="molecule type" value="Genomic_DNA"/>
</dbReference>
<evidence type="ECO:0000313" key="1">
    <source>
        <dbReference type="EMBL" id="QEH61355.1"/>
    </source>
</evidence>
<keyword evidence="2" id="KW-1185">Reference proteome</keyword>